<feature type="region of interest" description="Disordered" evidence="1">
    <location>
        <begin position="155"/>
        <end position="195"/>
    </location>
</feature>
<dbReference type="HOGENOM" id="CLU_077663_1_0_9"/>
<sequence precursor="true">MKKSLCILSTCFILLLTACQAQDDVNNDPTIEGQGRGYSEMDTTMTATANHLAELSLQVPEVNHATAIVIGPYALVGIDVDGRLDQSDVGAVKYQVAEALADDPYGAQAAVTADPDYLARIDEMRVEIGQGRPINAIMEELAGIIGRLMPIVPGQEHRMSEDPTDVNDERLPSGRQNELENIQDEQSKGRMNQNN</sequence>
<organism evidence="3 4">
    <name type="scientific">Evansella cellulosilytica (strain ATCC 21833 / DSM 2522 / FERM P-1141 / JCM 9156 / N-4)</name>
    <name type="common">Bacillus cellulosilyticus</name>
    <dbReference type="NCBI Taxonomy" id="649639"/>
    <lineage>
        <taxon>Bacteria</taxon>
        <taxon>Bacillati</taxon>
        <taxon>Bacillota</taxon>
        <taxon>Bacilli</taxon>
        <taxon>Bacillales</taxon>
        <taxon>Bacillaceae</taxon>
        <taxon>Evansella</taxon>
    </lineage>
</organism>
<evidence type="ECO:0000313" key="4">
    <source>
        <dbReference type="Proteomes" id="UP000001401"/>
    </source>
</evidence>
<dbReference type="RefSeq" id="WP_013489237.1">
    <property type="nucleotide sequence ID" value="NC_014829.1"/>
</dbReference>
<dbReference type="GO" id="GO:0030435">
    <property type="term" value="P:sporulation resulting in formation of a cellular spore"/>
    <property type="evidence" value="ECO:0007669"/>
    <property type="project" value="InterPro"/>
</dbReference>
<feature type="compositionally biased region" description="Basic and acidic residues" evidence="1">
    <location>
        <begin position="155"/>
        <end position="172"/>
    </location>
</feature>
<reference evidence="3 4" key="1">
    <citation type="submission" date="2010-12" db="EMBL/GenBank/DDBJ databases">
        <title>Complete sequence of Bacillus cellulosilyticus DSM 2522.</title>
        <authorList>
            <consortium name="US DOE Joint Genome Institute"/>
            <person name="Lucas S."/>
            <person name="Copeland A."/>
            <person name="Lapidus A."/>
            <person name="Cheng J.-F."/>
            <person name="Bruce D."/>
            <person name="Goodwin L."/>
            <person name="Pitluck S."/>
            <person name="Chertkov O."/>
            <person name="Detter J.C."/>
            <person name="Han C."/>
            <person name="Tapia R."/>
            <person name="Land M."/>
            <person name="Hauser L."/>
            <person name="Jeffries C."/>
            <person name="Kyrpides N."/>
            <person name="Ivanova N."/>
            <person name="Mikhailova N."/>
            <person name="Brumm P."/>
            <person name="Mead D."/>
            <person name="Woyke T."/>
        </authorList>
    </citation>
    <scope>NUCLEOTIDE SEQUENCE [LARGE SCALE GENOMIC DNA]</scope>
    <source>
        <strain evidence="4">ATCC 21833 / DSM 2522 / FERM P-1141 / JCM 9156 / N-4</strain>
    </source>
</reference>
<protein>
    <submittedName>
        <fullName evidence="3">Sporulation lipoprotein, YhcN/YlaJ family</fullName>
    </submittedName>
</protein>
<accession>E6TUL4</accession>
<gene>
    <name evidence="3" type="ordered locus">Bcell_2649</name>
</gene>
<evidence type="ECO:0000313" key="3">
    <source>
        <dbReference type="EMBL" id="ADU30904.1"/>
    </source>
</evidence>
<dbReference type="STRING" id="649639.Bcell_2649"/>
<dbReference type="AlphaFoldDB" id="E6TUL4"/>
<keyword evidence="3" id="KW-0449">Lipoprotein</keyword>
<dbReference type="PROSITE" id="PS51257">
    <property type="entry name" value="PROKAR_LIPOPROTEIN"/>
    <property type="match status" value="1"/>
</dbReference>
<feature type="signal peptide" evidence="2">
    <location>
        <begin position="1"/>
        <end position="21"/>
    </location>
</feature>
<proteinExistence type="predicted"/>
<dbReference type="Pfam" id="PF09580">
    <property type="entry name" value="Spore_YhcN_YlaJ"/>
    <property type="match status" value="1"/>
</dbReference>
<evidence type="ECO:0000256" key="2">
    <source>
        <dbReference type="SAM" id="SignalP"/>
    </source>
</evidence>
<dbReference type="eggNOG" id="ENOG5030RSQ">
    <property type="taxonomic scope" value="Bacteria"/>
</dbReference>
<dbReference type="InterPro" id="IPR014247">
    <property type="entry name" value="Spore_lipoprot_YhcN/YlaJ"/>
</dbReference>
<name>E6TUL4_EVAC2</name>
<keyword evidence="2" id="KW-0732">Signal</keyword>
<evidence type="ECO:0000256" key="1">
    <source>
        <dbReference type="SAM" id="MobiDB-lite"/>
    </source>
</evidence>
<dbReference type="EMBL" id="CP002394">
    <property type="protein sequence ID" value="ADU30904.1"/>
    <property type="molecule type" value="Genomic_DNA"/>
</dbReference>
<feature type="chain" id="PRO_5038631871" evidence="2">
    <location>
        <begin position="22"/>
        <end position="195"/>
    </location>
</feature>
<dbReference type="NCBIfam" id="TIGR02898">
    <property type="entry name" value="spore_YhcN_YlaJ"/>
    <property type="match status" value="1"/>
</dbReference>
<dbReference type="Proteomes" id="UP000001401">
    <property type="component" value="Chromosome"/>
</dbReference>
<dbReference type="KEGG" id="bco:Bcell_2649"/>
<dbReference type="InterPro" id="IPR019076">
    <property type="entry name" value="Spore_lipoprot_YhcN/YlaJ-like"/>
</dbReference>
<keyword evidence="4" id="KW-1185">Reference proteome</keyword>
<dbReference type="OrthoDB" id="2381329at2"/>